<dbReference type="Gene3D" id="1.20.1540.10">
    <property type="entry name" value="Rhomboid-like"/>
    <property type="match status" value="1"/>
</dbReference>
<dbReference type="Pfam" id="PF01694">
    <property type="entry name" value="Rhomboid"/>
    <property type="match status" value="1"/>
</dbReference>
<feature type="transmembrane region" description="Helical" evidence="7">
    <location>
        <begin position="110"/>
        <end position="132"/>
    </location>
</feature>
<dbReference type="RefSeq" id="WP_264139320.1">
    <property type="nucleotide sequence ID" value="NZ_JAOYOD010000001.1"/>
</dbReference>
<dbReference type="Proteomes" id="UP001300692">
    <property type="component" value="Unassembled WGS sequence"/>
</dbReference>
<keyword evidence="6 7" id="KW-0472">Membrane</keyword>
<feature type="transmembrane region" description="Helical" evidence="7">
    <location>
        <begin position="74"/>
        <end position="98"/>
    </location>
</feature>
<comment type="similarity">
    <text evidence="2">Belongs to the peptidase S54 family.</text>
</comment>
<evidence type="ECO:0000256" key="7">
    <source>
        <dbReference type="SAM" id="Phobius"/>
    </source>
</evidence>
<dbReference type="GO" id="GO:0006508">
    <property type="term" value="P:proteolysis"/>
    <property type="evidence" value="ECO:0007669"/>
    <property type="project" value="UniProtKB-KW"/>
</dbReference>
<dbReference type="EMBL" id="JAOYOD010000001">
    <property type="protein sequence ID" value="MCV9388454.1"/>
    <property type="molecule type" value="Genomic_DNA"/>
</dbReference>
<accession>A0ABT3CXX6</accession>
<dbReference type="InterPro" id="IPR035952">
    <property type="entry name" value="Rhomboid-like_sf"/>
</dbReference>
<keyword evidence="3 7" id="KW-0812">Transmembrane</keyword>
<comment type="subcellular location">
    <subcellularLocation>
        <location evidence="1">Membrane</location>
        <topology evidence="1">Multi-pass membrane protein</topology>
    </subcellularLocation>
</comment>
<evidence type="ECO:0000256" key="3">
    <source>
        <dbReference type="ARBA" id="ARBA00022692"/>
    </source>
</evidence>
<feature type="transmembrane region" description="Helical" evidence="7">
    <location>
        <begin position="172"/>
        <end position="192"/>
    </location>
</feature>
<gene>
    <name evidence="9" type="ORF">N7U62_17350</name>
</gene>
<name>A0ABT3CXX6_9BACT</name>
<keyword evidence="9" id="KW-0645">Protease</keyword>
<dbReference type="PANTHER" id="PTHR43731:SF14">
    <property type="entry name" value="PRESENILIN-ASSOCIATED RHOMBOID-LIKE PROTEIN, MITOCHONDRIAL"/>
    <property type="match status" value="1"/>
</dbReference>
<evidence type="ECO:0000256" key="2">
    <source>
        <dbReference type="ARBA" id="ARBA00009045"/>
    </source>
</evidence>
<evidence type="ECO:0000256" key="4">
    <source>
        <dbReference type="ARBA" id="ARBA00022801"/>
    </source>
</evidence>
<proteinExistence type="inferred from homology"/>
<feature type="domain" description="Peptidase S54 rhomboid" evidence="8">
    <location>
        <begin position="38"/>
        <end position="189"/>
    </location>
</feature>
<organism evidence="9 10">
    <name type="scientific">Reichenbachiella ulvae</name>
    <dbReference type="NCBI Taxonomy" id="2980104"/>
    <lineage>
        <taxon>Bacteria</taxon>
        <taxon>Pseudomonadati</taxon>
        <taxon>Bacteroidota</taxon>
        <taxon>Cytophagia</taxon>
        <taxon>Cytophagales</taxon>
        <taxon>Reichenbachiellaceae</taxon>
        <taxon>Reichenbachiella</taxon>
    </lineage>
</organism>
<evidence type="ECO:0000256" key="5">
    <source>
        <dbReference type="ARBA" id="ARBA00022989"/>
    </source>
</evidence>
<evidence type="ECO:0000313" key="9">
    <source>
        <dbReference type="EMBL" id="MCV9388454.1"/>
    </source>
</evidence>
<evidence type="ECO:0000256" key="6">
    <source>
        <dbReference type="ARBA" id="ARBA00023136"/>
    </source>
</evidence>
<dbReference type="GO" id="GO:0008233">
    <property type="term" value="F:peptidase activity"/>
    <property type="evidence" value="ECO:0007669"/>
    <property type="project" value="UniProtKB-KW"/>
</dbReference>
<dbReference type="SUPFAM" id="SSF144091">
    <property type="entry name" value="Rhomboid-like"/>
    <property type="match status" value="1"/>
</dbReference>
<dbReference type="InterPro" id="IPR022764">
    <property type="entry name" value="Peptidase_S54_rhomboid_dom"/>
</dbReference>
<keyword evidence="4" id="KW-0378">Hydrolase</keyword>
<comment type="caution">
    <text evidence="9">The sequence shown here is derived from an EMBL/GenBank/DDBJ whole genome shotgun (WGS) entry which is preliminary data.</text>
</comment>
<evidence type="ECO:0000259" key="8">
    <source>
        <dbReference type="Pfam" id="PF01694"/>
    </source>
</evidence>
<sequence>MSLTLVLIIITVVISYAAFQNPNLKYKLMFNPVHVADQGQWFRLISSGFVHSNWVHLGFNMFTFYFFGELVERVFIAIKGPVGSVYFIVFYLMAIVISELPSLFKHRHNVHYNSLGASGGVAAMVFCSILFFPTSPICLYGFVCIPGFILGTGYVIYSYMKGKDMSDNVNHNAHLIGALFGIVFTIIMRPTVLMDFVSQISNYSIFN</sequence>
<keyword evidence="10" id="KW-1185">Reference proteome</keyword>
<evidence type="ECO:0000313" key="10">
    <source>
        <dbReference type="Proteomes" id="UP001300692"/>
    </source>
</evidence>
<reference evidence="9 10" key="1">
    <citation type="submission" date="2022-10" db="EMBL/GenBank/DDBJ databases">
        <title>Comparative genomics and taxonomic characterization of three novel marine species of genus Reichenbachiella exhibiting antioxidant and polysaccharide degradation activities.</title>
        <authorList>
            <person name="Muhammad N."/>
            <person name="Lee Y.-J."/>
            <person name="Ko J."/>
            <person name="Kim S.-G."/>
        </authorList>
    </citation>
    <scope>NUCLEOTIDE SEQUENCE [LARGE SCALE GENOMIC DNA]</scope>
    <source>
        <strain evidence="9 10">ABR2-5</strain>
    </source>
</reference>
<keyword evidence="5 7" id="KW-1133">Transmembrane helix</keyword>
<evidence type="ECO:0000256" key="1">
    <source>
        <dbReference type="ARBA" id="ARBA00004141"/>
    </source>
</evidence>
<feature type="transmembrane region" description="Helical" evidence="7">
    <location>
        <begin position="139"/>
        <end position="160"/>
    </location>
</feature>
<dbReference type="InterPro" id="IPR050925">
    <property type="entry name" value="Rhomboid_protease_S54"/>
</dbReference>
<protein>
    <submittedName>
        <fullName evidence="9">Rhomboid family intramembrane serine protease</fullName>
    </submittedName>
</protein>
<dbReference type="PANTHER" id="PTHR43731">
    <property type="entry name" value="RHOMBOID PROTEASE"/>
    <property type="match status" value="1"/>
</dbReference>